<proteinExistence type="predicted"/>
<feature type="domain" description="N-acetyltransferase" evidence="1">
    <location>
        <begin position="5"/>
        <end position="212"/>
    </location>
</feature>
<dbReference type="EMBL" id="PFBO01000039">
    <property type="protein sequence ID" value="PIT90589.1"/>
    <property type="molecule type" value="Genomic_DNA"/>
</dbReference>
<dbReference type="Pfam" id="PF00583">
    <property type="entry name" value="Acetyltransf_1"/>
    <property type="match status" value="1"/>
</dbReference>
<gene>
    <name evidence="2" type="ORF">COU22_01355</name>
</gene>
<evidence type="ECO:0000313" key="2">
    <source>
        <dbReference type="EMBL" id="PIT90589.1"/>
    </source>
</evidence>
<dbReference type="InterPro" id="IPR000182">
    <property type="entry name" value="GNAT_dom"/>
</dbReference>
<sequence>MIVTSPVVRLTLFSDLYSIQAIEQQAYGPDGLAVPIEVMAYRLAHSPQSFWVAELNGLITGYITGVIIQFDPNSPPKSRAQALGYQEPQAATYEGLSGRGNTLYVASIAVQPKFINKGIGTALIKSTQQFVATKGLQYRLAGLRIAGYRDYCDKLGNISATEYCDLKNQHGLLQEPWLRLYTGLGFKFLKVQEEYYPPDQASKGYGALLVWQPKFI</sequence>
<dbReference type="AlphaFoldDB" id="A0A2M6WCR1"/>
<comment type="caution">
    <text evidence="2">The sequence shown here is derived from an EMBL/GenBank/DDBJ whole genome shotgun (WGS) entry which is preliminary data.</text>
</comment>
<dbReference type="InterPro" id="IPR016181">
    <property type="entry name" value="Acyl_CoA_acyltransferase"/>
</dbReference>
<evidence type="ECO:0000259" key="1">
    <source>
        <dbReference type="PROSITE" id="PS51186"/>
    </source>
</evidence>
<dbReference type="PROSITE" id="PS51186">
    <property type="entry name" value="GNAT"/>
    <property type="match status" value="1"/>
</dbReference>
<dbReference type="Proteomes" id="UP000230543">
    <property type="component" value="Unassembled WGS sequence"/>
</dbReference>
<protein>
    <recommendedName>
        <fullName evidence="1">N-acetyltransferase domain-containing protein</fullName>
    </recommendedName>
</protein>
<organism evidence="2 3">
    <name type="scientific">Candidatus Komeilibacteria bacterium CG10_big_fil_rev_8_21_14_0_10_41_13</name>
    <dbReference type="NCBI Taxonomy" id="1974476"/>
    <lineage>
        <taxon>Bacteria</taxon>
        <taxon>Candidatus Komeiliibacteriota</taxon>
    </lineage>
</organism>
<dbReference type="Gene3D" id="3.40.630.30">
    <property type="match status" value="1"/>
</dbReference>
<reference evidence="3" key="1">
    <citation type="submission" date="2017-09" db="EMBL/GenBank/DDBJ databases">
        <title>Depth-based differentiation of microbial function through sediment-hosted aquifers and enrichment of novel symbionts in the deep terrestrial subsurface.</title>
        <authorList>
            <person name="Probst A.J."/>
            <person name="Ladd B."/>
            <person name="Jarett J.K."/>
            <person name="Geller-Mcgrath D.E."/>
            <person name="Sieber C.M.K."/>
            <person name="Emerson J.B."/>
            <person name="Anantharaman K."/>
            <person name="Thomas B.C."/>
            <person name="Malmstrom R."/>
            <person name="Stieglmeier M."/>
            <person name="Klingl A."/>
            <person name="Woyke T."/>
            <person name="Ryan C.M."/>
            <person name="Banfield J.F."/>
        </authorList>
    </citation>
    <scope>NUCLEOTIDE SEQUENCE [LARGE SCALE GENOMIC DNA]</scope>
</reference>
<dbReference type="CDD" id="cd04301">
    <property type="entry name" value="NAT_SF"/>
    <property type="match status" value="1"/>
</dbReference>
<evidence type="ECO:0000313" key="3">
    <source>
        <dbReference type="Proteomes" id="UP000230543"/>
    </source>
</evidence>
<accession>A0A2M6WCR1</accession>
<dbReference type="GO" id="GO:0016747">
    <property type="term" value="F:acyltransferase activity, transferring groups other than amino-acyl groups"/>
    <property type="evidence" value="ECO:0007669"/>
    <property type="project" value="InterPro"/>
</dbReference>
<dbReference type="SUPFAM" id="SSF55729">
    <property type="entry name" value="Acyl-CoA N-acyltransferases (Nat)"/>
    <property type="match status" value="1"/>
</dbReference>
<name>A0A2M6WCR1_9BACT</name>